<accession>A0ABV5HT95</accession>
<evidence type="ECO:0000313" key="3">
    <source>
        <dbReference type="Proteomes" id="UP001589645"/>
    </source>
</evidence>
<evidence type="ECO:0000256" key="1">
    <source>
        <dbReference type="SAM" id="SignalP"/>
    </source>
</evidence>
<keyword evidence="1" id="KW-0732">Signal</keyword>
<dbReference type="EMBL" id="JBHMEP010000009">
    <property type="protein sequence ID" value="MFB9137170.1"/>
    <property type="molecule type" value="Genomic_DNA"/>
</dbReference>
<feature type="signal peptide" evidence="1">
    <location>
        <begin position="1"/>
        <end position="21"/>
    </location>
</feature>
<feature type="chain" id="PRO_5045454843" evidence="1">
    <location>
        <begin position="22"/>
        <end position="109"/>
    </location>
</feature>
<sequence length="109" mass="11922">MAKFISRLLFFMVLLAPTLQAASKDPTAPLSWSAPSATSSRSQAVVAKLPTLQSITCNSSCQAVINQQVVNQGARINGYRVQSINPDFVTLTRNGKSWHLELFSLDIKQ</sequence>
<protein>
    <submittedName>
        <fullName evidence="2">MSHA biogenesis protein MshK</fullName>
    </submittedName>
</protein>
<reference evidence="2 3" key="1">
    <citation type="submission" date="2024-09" db="EMBL/GenBank/DDBJ databases">
        <authorList>
            <person name="Sun Q."/>
            <person name="Mori K."/>
        </authorList>
    </citation>
    <scope>NUCLEOTIDE SEQUENCE [LARGE SCALE GENOMIC DNA]</scope>
    <source>
        <strain evidence="2 3">CECT 8064</strain>
    </source>
</reference>
<evidence type="ECO:0000313" key="2">
    <source>
        <dbReference type="EMBL" id="MFB9137170.1"/>
    </source>
</evidence>
<name>A0ABV5HT95_9VIBR</name>
<comment type="caution">
    <text evidence="2">The sequence shown here is derived from an EMBL/GenBank/DDBJ whole genome shotgun (WGS) entry which is preliminary data.</text>
</comment>
<keyword evidence="3" id="KW-1185">Reference proteome</keyword>
<proteinExistence type="predicted"/>
<gene>
    <name evidence="2" type="ORF">ACFFUV_19575</name>
</gene>
<dbReference type="Proteomes" id="UP001589645">
    <property type="component" value="Unassembled WGS sequence"/>
</dbReference>
<dbReference type="RefSeq" id="WP_390196268.1">
    <property type="nucleotide sequence ID" value="NZ_JBHMEP010000009.1"/>
</dbReference>
<organism evidence="2 3">
    <name type="scientific">Vibrio olivae</name>
    <dbReference type="NCBI Taxonomy" id="1243002"/>
    <lineage>
        <taxon>Bacteria</taxon>
        <taxon>Pseudomonadati</taxon>
        <taxon>Pseudomonadota</taxon>
        <taxon>Gammaproteobacteria</taxon>
        <taxon>Vibrionales</taxon>
        <taxon>Vibrionaceae</taxon>
        <taxon>Vibrio</taxon>
    </lineage>
</organism>